<dbReference type="EMBL" id="FXZK01000001">
    <property type="protein sequence ID" value="SMY05892.1"/>
    <property type="molecule type" value="Genomic_DNA"/>
</dbReference>
<dbReference type="Pfam" id="PF01774">
    <property type="entry name" value="UreD"/>
    <property type="match status" value="1"/>
</dbReference>
<dbReference type="Proteomes" id="UP000201613">
    <property type="component" value="Unassembled WGS sequence"/>
</dbReference>
<sequence length="236" mass="25560">MKALFPRVPPRAPLEAVFLNTSGGLTGGDKMRIAAEAREGAHLTVSSQAAERVYRAPPGPDAEVDVTLKIGAGSRIDWLPQETIIFDGGAVSRRMTIDIADGAKALVLEPVILGREAMGETLREARFRDRWTLRREGRVVFADALRLDGDPTALMRRPGIAGGARAWASILFAAADAEARVQPLRDLIGRAGGVSLIRDNILFARILAPDGYDLRRVLIPVVERLSGAALPKVWRL</sequence>
<comment type="subunit">
    <text evidence="3">UreD, UreF and UreG form a complex that acts as a GTP-hydrolysis-dependent molecular chaperone, activating the urease apoprotein by helping to assemble the nickel containing metallocenter of UreC. The UreE protein probably delivers the nickel.</text>
</comment>
<keyword evidence="2 3" id="KW-0143">Chaperone</keyword>
<organism evidence="4 5">
    <name type="scientific">Flavimaricola marinus</name>
    <dbReference type="NCBI Taxonomy" id="1819565"/>
    <lineage>
        <taxon>Bacteria</taxon>
        <taxon>Pseudomonadati</taxon>
        <taxon>Pseudomonadota</taxon>
        <taxon>Alphaproteobacteria</taxon>
        <taxon>Rhodobacterales</taxon>
        <taxon>Paracoccaceae</taxon>
        <taxon>Flavimaricola</taxon>
    </lineage>
</organism>
<dbReference type="PANTHER" id="PTHR33643">
    <property type="entry name" value="UREASE ACCESSORY PROTEIN D"/>
    <property type="match status" value="1"/>
</dbReference>
<comment type="subcellular location">
    <subcellularLocation>
        <location evidence="3">Cytoplasm</location>
    </subcellularLocation>
</comment>
<evidence type="ECO:0000256" key="1">
    <source>
        <dbReference type="ARBA" id="ARBA00007177"/>
    </source>
</evidence>
<evidence type="ECO:0000256" key="2">
    <source>
        <dbReference type="ARBA" id="ARBA00023186"/>
    </source>
</evidence>
<dbReference type="PANTHER" id="PTHR33643:SF1">
    <property type="entry name" value="UREASE ACCESSORY PROTEIN D"/>
    <property type="match status" value="1"/>
</dbReference>
<evidence type="ECO:0000256" key="3">
    <source>
        <dbReference type="HAMAP-Rule" id="MF_01384"/>
    </source>
</evidence>
<name>A0A238L8H1_9RHOB</name>
<proteinExistence type="inferred from homology"/>
<dbReference type="GO" id="GO:0005737">
    <property type="term" value="C:cytoplasm"/>
    <property type="evidence" value="ECO:0007669"/>
    <property type="project" value="UniProtKB-SubCell"/>
</dbReference>
<keyword evidence="3" id="KW-0963">Cytoplasm</keyword>
<dbReference type="AlphaFoldDB" id="A0A238L8H1"/>
<dbReference type="GO" id="GO:0016151">
    <property type="term" value="F:nickel cation binding"/>
    <property type="evidence" value="ECO:0007669"/>
    <property type="project" value="UniProtKB-UniRule"/>
</dbReference>
<evidence type="ECO:0000313" key="5">
    <source>
        <dbReference type="Proteomes" id="UP000201613"/>
    </source>
</evidence>
<comment type="similarity">
    <text evidence="1 3">Belongs to the UreD family.</text>
</comment>
<comment type="function">
    <text evidence="3">Required for maturation of urease via the functional incorporation of the urease nickel metallocenter.</text>
</comment>
<keyword evidence="3" id="KW-0996">Nickel insertion</keyword>
<protein>
    <recommendedName>
        <fullName evidence="3">Urease accessory protein UreD</fullName>
    </recommendedName>
</protein>
<evidence type="ECO:0000313" key="4">
    <source>
        <dbReference type="EMBL" id="SMY05892.1"/>
    </source>
</evidence>
<dbReference type="InterPro" id="IPR002669">
    <property type="entry name" value="UreD"/>
</dbReference>
<keyword evidence="5" id="KW-1185">Reference proteome</keyword>
<dbReference type="RefSeq" id="WP_245820385.1">
    <property type="nucleotide sequence ID" value="NZ_FXZK01000001.1"/>
</dbReference>
<reference evidence="5" key="1">
    <citation type="submission" date="2017-05" db="EMBL/GenBank/DDBJ databases">
        <authorList>
            <person name="Rodrigo-Torres L."/>
            <person name="Arahal R. D."/>
            <person name="Lucena T."/>
        </authorList>
    </citation>
    <scope>NUCLEOTIDE SEQUENCE [LARGE SCALE GENOMIC DNA]</scope>
    <source>
        <strain evidence="5">CECT 8899</strain>
    </source>
</reference>
<accession>A0A238L8H1</accession>
<gene>
    <name evidence="3 4" type="primary">ureD</name>
    <name evidence="4" type="ORF">LOM8899_00013</name>
</gene>
<dbReference type="HAMAP" id="MF_01384">
    <property type="entry name" value="UreD"/>
    <property type="match status" value="1"/>
</dbReference>